<evidence type="ECO:0000256" key="10">
    <source>
        <dbReference type="ARBA" id="ARBA00030775"/>
    </source>
</evidence>
<dbReference type="PROSITE" id="PS00409">
    <property type="entry name" value="PROKAR_NTER_METHYL"/>
    <property type="match status" value="1"/>
</dbReference>
<dbReference type="NCBIfam" id="NF047827">
    <property type="entry name" value="T3SSXpsH"/>
    <property type="match status" value="1"/>
</dbReference>
<keyword evidence="4" id="KW-0488">Methylation</keyword>
<dbReference type="GO" id="GO:0015627">
    <property type="term" value="C:type II protein secretion system complex"/>
    <property type="evidence" value="ECO:0007669"/>
    <property type="project" value="InterPro"/>
</dbReference>
<keyword evidence="3" id="KW-1003">Cell membrane</keyword>
<dbReference type="AlphaFoldDB" id="A0A5B2ZCR5"/>
<evidence type="ECO:0000256" key="7">
    <source>
        <dbReference type="ARBA" id="ARBA00022989"/>
    </source>
</evidence>
<comment type="caution">
    <text evidence="12">The sequence shown here is derived from an EMBL/GenBank/DDBJ whole genome shotgun (WGS) entry which is preliminary data.</text>
</comment>
<evidence type="ECO:0000259" key="11">
    <source>
        <dbReference type="Pfam" id="PF12019"/>
    </source>
</evidence>
<dbReference type="Pfam" id="PF07963">
    <property type="entry name" value="N_methyl"/>
    <property type="match status" value="1"/>
</dbReference>
<keyword evidence="13" id="KW-1185">Reference proteome</keyword>
<evidence type="ECO:0000256" key="2">
    <source>
        <dbReference type="ARBA" id="ARBA00021549"/>
    </source>
</evidence>
<dbReference type="Pfam" id="PF12019">
    <property type="entry name" value="GspH"/>
    <property type="match status" value="1"/>
</dbReference>
<keyword evidence="6" id="KW-0812">Transmembrane</keyword>
<keyword evidence="7" id="KW-1133">Transmembrane helix</keyword>
<proteinExistence type="inferred from homology"/>
<evidence type="ECO:0000313" key="13">
    <source>
        <dbReference type="Proteomes" id="UP000322165"/>
    </source>
</evidence>
<name>A0A5B2ZCR5_9GAMM</name>
<dbReference type="InterPro" id="IPR012902">
    <property type="entry name" value="N_methyl_site"/>
</dbReference>
<feature type="domain" description="General secretion pathway GspH" evidence="11">
    <location>
        <begin position="42"/>
        <end position="137"/>
    </location>
</feature>
<evidence type="ECO:0000256" key="5">
    <source>
        <dbReference type="ARBA" id="ARBA00022519"/>
    </source>
</evidence>
<organism evidence="12 13">
    <name type="scientific">Arenimonas fontis</name>
    <dbReference type="NCBI Taxonomy" id="2608255"/>
    <lineage>
        <taxon>Bacteria</taxon>
        <taxon>Pseudomonadati</taxon>
        <taxon>Pseudomonadota</taxon>
        <taxon>Gammaproteobacteria</taxon>
        <taxon>Lysobacterales</taxon>
        <taxon>Lysobacteraceae</taxon>
        <taxon>Arenimonas</taxon>
    </lineage>
</organism>
<dbReference type="GO" id="GO:0005886">
    <property type="term" value="C:plasma membrane"/>
    <property type="evidence" value="ECO:0007669"/>
    <property type="project" value="UniProtKB-SubCell"/>
</dbReference>
<keyword evidence="5" id="KW-0997">Cell inner membrane</keyword>
<keyword evidence="8" id="KW-0472">Membrane</keyword>
<comment type="similarity">
    <text evidence="9">Belongs to the GSP H family.</text>
</comment>
<accession>A0A5B2ZCR5</accession>
<comment type="subcellular location">
    <subcellularLocation>
        <location evidence="1">Cell inner membrane</location>
        <topology evidence="1">Single-pass membrane protein</topology>
    </subcellularLocation>
</comment>
<dbReference type="EMBL" id="VUOD01000004">
    <property type="protein sequence ID" value="KAA2284984.1"/>
    <property type="molecule type" value="Genomic_DNA"/>
</dbReference>
<evidence type="ECO:0000256" key="9">
    <source>
        <dbReference type="ARBA" id="ARBA00025772"/>
    </source>
</evidence>
<dbReference type="InterPro" id="IPR022346">
    <property type="entry name" value="T2SS_GspH"/>
</dbReference>
<evidence type="ECO:0000256" key="3">
    <source>
        <dbReference type="ARBA" id="ARBA00022475"/>
    </source>
</evidence>
<evidence type="ECO:0000256" key="8">
    <source>
        <dbReference type="ARBA" id="ARBA00023136"/>
    </source>
</evidence>
<evidence type="ECO:0000313" key="12">
    <source>
        <dbReference type="EMBL" id="KAA2284984.1"/>
    </source>
</evidence>
<dbReference type="SUPFAM" id="SSF54523">
    <property type="entry name" value="Pili subunits"/>
    <property type="match status" value="1"/>
</dbReference>
<dbReference type="GO" id="GO:0015628">
    <property type="term" value="P:protein secretion by the type II secretion system"/>
    <property type="evidence" value="ECO:0007669"/>
    <property type="project" value="InterPro"/>
</dbReference>
<dbReference type="RefSeq" id="WP_149860483.1">
    <property type="nucleotide sequence ID" value="NZ_VUOD01000004.1"/>
</dbReference>
<sequence>MRQARGYSLLELLLVVVLIAALATLAAMAIGQALPGQQLRGTARDLAADLRYTRARAIASGREQVFVMDLDRRTWTAAGEREGAWPDALRVLATTAREEQPAQGRAAVRFFPDGSATGGRFLIGYQQAGWRVDVAWLTGEVSLRRGEAPP</sequence>
<dbReference type="InterPro" id="IPR045584">
    <property type="entry name" value="Pilin-like"/>
</dbReference>
<reference evidence="12 13" key="2">
    <citation type="submission" date="2019-09" db="EMBL/GenBank/DDBJ databases">
        <authorList>
            <person name="Mazur A."/>
        </authorList>
    </citation>
    <scope>NUCLEOTIDE SEQUENCE [LARGE SCALE GENOMIC DNA]</scope>
    <source>
        <strain evidence="12 13">3729k</strain>
    </source>
</reference>
<dbReference type="NCBIfam" id="TIGR02532">
    <property type="entry name" value="IV_pilin_GFxxxE"/>
    <property type="match status" value="1"/>
</dbReference>
<dbReference type="Proteomes" id="UP000322165">
    <property type="component" value="Unassembled WGS sequence"/>
</dbReference>
<evidence type="ECO:0000256" key="1">
    <source>
        <dbReference type="ARBA" id="ARBA00004377"/>
    </source>
</evidence>
<evidence type="ECO:0000256" key="6">
    <source>
        <dbReference type="ARBA" id="ARBA00022692"/>
    </source>
</evidence>
<reference evidence="12 13" key="1">
    <citation type="submission" date="2019-09" db="EMBL/GenBank/DDBJ databases">
        <title>Arenimonas chukotkensis sp. nov., a bacterium isolated from Chukotka hot spring, Arctic region, Russia.</title>
        <authorList>
            <person name="Zayulina K.S."/>
            <person name="Prokofeva M.I."/>
            <person name="Elcheninov A.G."/>
            <person name="Novikov A."/>
            <person name="Kochetkova T.V."/>
            <person name="Kublanov I.V."/>
        </authorList>
    </citation>
    <scope>NUCLEOTIDE SEQUENCE [LARGE SCALE GENOMIC DNA]</scope>
    <source>
        <strain evidence="12 13">3729k</strain>
    </source>
</reference>
<evidence type="ECO:0000256" key="4">
    <source>
        <dbReference type="ARBA" id="ARBA00022481"/>
    </source>
</evidence>
<protein>
    <recommendedName>
        <fullName evidence="2">Type II secretion system protein H</fullName>
    </recommendedName>
    <alternativeName>
        <fullName evidence="10">General secretion pathway protein H</fullName>
    </alternativeName>
</protein>
<gene>
    <name evidence="12" type="primary">gspH</name>
    <name evidence="12" type="ORF">F0415_06970</name>
</gene>